<feature type="compositionally biased region" description="Polar residues" evidence="1">
    <location>
        <begin position="368"/>
        <end position="379"/>
    </location>
</feature>
<gene>
    <name evidence="2" type="ORF">CYMTET_55404</name>
</gene>
<feature type="region of interest" description="Disordered" evidence="1">
    <location>
        <begin position="364"/>
        <end position="392"/>
    </location>
</feature>
<feature type="compositionally biased region" description="Basic and acidic residues" evidence="1">
    <location>
        <begin position="438"/>
        <end position="447"/>
    </location>
</feature>
<protein>
    <submittedName>
        <fullName evidence="2">Uncharacterized protein</fullName>
    </submittedName>
</protein>
<evidence type="ECO:0000256" key="1">
    <source>
        <dbReference type="SAM" id="MobiDB-lite"/>
    </source>
</evidence>
<keyword evidence="3" id="KW-1185">Reference proteome</keyword>
<feature type="region of interest" description="Disordered" evidence="1">
    <location>
        <begin position="413"/>
        <end position="452"/>
    </location>
</feature>
<comment type="caution">
    <text evidence="2">The sequence shown here is derived from an EMBL/GenBank/DDBJ whole genome shotgun (WGS) entry which is preliminary data.</text>
</comment>
<evidence type="ECO:0000313" key="2">
    <source>
        <dbReference type="EMBL" id="KAK3234340.1"/>
    </source>
</evidence>
<reference evidence="2 3" key="1">
    <citation type="journal article" date="2015" name="Genome Biol. Evol.">
        <title>Comparative Genomics of a Bacterivorous Green Alga Reveals Evolutionary Causalities and Consequences of Phago-Mixotrophic Mode of Nutrition.</title>
        <authorList>
            <person name="Burns J.A."/>
            <person name="Paasch A."/>
            <person name="Narechania A."/>
            <person name="Kim E."/>
        </authorList>
    </citation>
    <scope>NUCLEOTIDE SEQUENCE [LARGE SCALE GENOMIC DNA]</scope>
    <source>
        <strain evidence="2 3">PLY_AMNH</strain>
    </source>
</reference>
<dbReference type="AlphaFoldDB" id="A0AAE0EPS8"/>
<evidence type="ECO:0000313" key="3">
    <source>
        <dbReference type="Proteomes" id="UP001190700"/>
    </source>
</evidence>
<sequence length="484" mass="50206">MTRHVAAGTHTASFTLSAAAVATDGDTSQLSDLTAIILDVKRQLKVLMDKVNGRGFTPRADKNKIGNGGGGSGVRFAAGDLPTGGNWPQSQARKRVAFHKGSGDFIPFCQNSTFSLGDIENALLAEQFQAAMDEHDGERFDALCLLAGGKPEMLDGVSACAFGLEPEREGGALQDLFLPYCQPATHMGGFTVGGVAGGISAAACTHVREDAPPAPPPAAIEHVYPDESEASDAGDMMPVDPIHAHEPDLCFADRIARMGGLSITAEGKNLAMRYMHAESETDSCDGNVDGSAAGCDPIDSEDAVPRPPASRQGCGAPRWGFARSSAITVMLCAFFCVCATATPLTDAAPGGACAPDHTGLEVGGAAEASTSEPALTSATPAAIPPRRHGRHRARQGLLNSPIGPYIPVHPPPPPLYWGAPPSPDYSPGPTTDEEEGENPSHDDRDFSDFFWSSANDSNTASATSIYGTMTVLRAGTAVPPPTSG</sequence>
<accession>A0AAE0EPS8</accession>
<dbReference type="EMBL" id="LGRX02035510">
    <property type="protein sequence ID" value="KAK3234340.1"/>
    <property type="molecule type" value="Genomic_DNA"/>
</dbReference>
<feature type="region of interest" description="Disordered" evidence="1">
    <location>
        <begin position="281"/>
        <end position="314"/>
    </location>
</feature>
<dbReference type="Proteomes" id="UP001190700">
    <property type="component" value="Unassembled WGS sequence"/>
</dbReference>
<organism evidence="2 3">
    <name type="scientific">Cymbomonas tetramitiformis</name>
    <dbReference type="NCBI Taxonomy" id="36881"/>
    <lineage>
        <taxon>Eukaryota</taxon>
        <taxon>Viridiplantae</taxon>
        <taxon>Chlorophyta</taxon>
        <taxon>Pyramimonadophyceae</taxon>
        <taxon>Pyramimonadales</taxon>
        <taxon>Pyramimonadaceae</taxon>
        <taxon>Cymbomonas</taxon>
    </lineage>
</organism>
<name>A0AAE0EPS8_9CHLO</name>
<proteinExistence type="predicted"/>
<feature type="compositionally biased region" description="Pro residues" evidence="1">
    <location>
        <begin position="413"/>
        <end position="426"/>
    </location>
</feature>